<gene>
    <name evidence="2" type="ORF">C823_01696</name>
</gene>
<feature type="transmembrane region" description="Helical" evidence="1">
    <location>
        <begin position="57"/>
        <end position="74"/>
    </location>
</feature>
<accession>N2AKH2</accession>
<evidence type="ECO:0008006" key="4">
    <source>
        <dbReference type="Google" id="ProtNLM"/>
    </source>
</evidence>
<dbReference type="Proteomes" id="UP000012589">
    <property type="component" value="Unassembled WGS sequence"/>
</dbReference>
<reference evidence="2 3" key="1">
    <citation type="journal article" date="2014" name="Genome Announc.">
        <title>Draft genome sequences of the altered schaedler flora, a defined bacterial community from gnotobiotic mice.</title>
        <authorList>
            <person name="Wannemuehler M.J."/>
            <person name="Overstreet A.M."/>
            <person name="Ward D.V."/>
            <person name="Phillips G.J."/>
        </authorList>
    </citation>
    <scope>NUCLEOTIDE SEQUENCE [LARGE SCALE GENOMIC DNA]</scope>
    <source>
        <strain evidence="2 3">ASF492</strain>
    </source>
</reference>
<dbReference type="PATRIC" id="fig|1235802.3.peg.1801"/>
<keyword evidence="1" id="KW-1133">Transmembrane helix</keyword>
<keyword evidence="1" id="KW-0812">Transmembrane</keyword>
<dbReference type="STRING" id="1235802.C823_01696"/>
<keyword evidence="3" id="KW-1185">Reference proteome</keyword>
<feature type="transmembrane region" description="Helical" evidence="1">
    <location>
        <begin position="20"/>
        <end position="45"/>
    </location>
</feature>
<dbReference type="Pfam" id="PF06496">
    <property type="entry name" value="DUF1097"/>
    <property type="match status" value="1"/>
</dbReference>
<feature type="transmembrane region" description="Helical" evidence="1">
    <location>
        <begin position="111"/>
        <end position="129"/>
    </location>
</feature>
<dbReference type="HOGENOM" id="CLU_133677_0_0_9"/>
<sequence length="172" mass="18371">MSEKNLNIATLALGIAFLPPIWAVLAPYVGIRTGAVALICAGLYVTNGNKVSDAFRITVGFLLGDLWAVLAVFIMETMDFHPNVELYGTLFVLGGVAVLIGENFPKIIFTPAWLCGWAIGLTIMGPLALADIGTLPIQIGAAMIAGVVYVGIGVDFFQKKLVSIFKKQEVEK</sequence>
<evidence type="ECO:0000313" key="2">
    <source>
        <dbReference type="EMBL" id="EMZ29732.1"/>
    </source>
</evidence>
<protein>
    <recommendedName>
        <fullName evidence="4">DUF1097 domain-containing protein</fullName>
    </recommendedName>
</protein>
<keyword evidence="1" id="KW-0472">Membrane</keyword>
<dbReference type="AlphaFoldDB" id="N2AKH2"/>
<dbReference type="InterPro" id="IPR009476">
    <property type="entry name" value="DUF1097"/>
</dbReference>
<evidence type="ECO:0000256" key="1">
    <source>
        <dbReference type="SAM" id="Phobius"/>
    </source>
</evidence>
<dbReference type="OrthoDB" id="1852275at2"/>
<proteinExistence type="predicted"/>
<dbReference type="eggNOG" id="ENOG5032EGG">
    <property type="taxonomic scope" value="Bacteria"/>
</dbReference>
<evidence type="ECO:0000313" key="3">
    <source>
        <dbReference type="Proteomes" id="UP000012589"/>
    </source>
</evidence>
<feature type="transmembrane region" description="Helical" evidence="1">
    <location>
        <begin position="86"/>
        <end position="104"/>
    </location>
</feature>
<organism evidence="2 3">
    <name type="scientific">Eubacterium plexicaudatum ASF492</name>
    <dbReference type="NCBI Taxonomy" id="1235802"/>
    <lineage>
        <taxon>Bacteria</taxon>
        <taxon>Bacillati</taxon>
        <taxon>Bacillota</taxon>
        <taxon>Clostridia</taxon>
        <taxon>Eubacteriales</taxon>
        <taxon>Eubacteriaceae</taxon>
        <taxon>Eubacterium</taxon>
    </lineage>
</organism>
<comment type="caution">
    <text evidence="2">The sequence shown here is derived from an EMBL/GenBank/DDBJ whole genome shotgun (WGS) entry which is preliminary data.</text>
</comment>
<dbReference type="EMBL" id="AQFT01000054">
    <property type="protein sequence ID" value="EMZ29732.1"/>
    <property type="molecule type" value="Genomic_DNA"/>
</dbReference>
<name>N2AKH2_9FIRM</name>
<feature type="transmembrane region" description="Helical" evidence="1">
    <location>
        <begin position="135"/>
        <end position="157"/>
    </location>
</feature>